<dbReference type="Proteomes" id="UP000293483">
    <property type="component" value="Unassembled WGS sequence"/>
</dbReference>
<proteinExistence type="predicted"/>
<evidence type="ECO:0000313" key="3">
    <source>
        <dbReference type="Proteomes" id="UP000293483"/>
    </source>
</evidence>
<evidence type="ECO:0000313" key="2">
    <source>
        <dbReference type="EMBL" id="RZG64766.1"/>
    </source>
</evidence>
<gene>
    <name evidence="2" type="ORF">EXE25_15435</name>
</gene>
<accession>A0A4Q7ANT2</accession>
<organism evidence="2 3">
    <name type="scientific">Acinetobacter bouvetii</name>
    <dbReference type="NCBI Taxonomy" id="202951"/>
    <lineage>
        <taxon>Bacteria</taxon>
        <taxon>Pseudomonadati</taxon>
        <taxon>Pseudomonadota</taxon>
        <taxon>Gammaproteobacteria</taxon>
        <taxon>Moraxellales</taxon>
        <taxon>Moraxellaceae</taxon>
        <taxon>Acinetobacter</taxon>
    </lineage>
</organism>
<protein>
    <submittedName>
        <fullName evidence="2">Uncharacterized protein</fullName>
    </submittedName>
</protein>
<dbReference type="RefSeq" id="WP_130147795.1">
    <property type="nucleotide sequence ID" value="NZ_SGSU01000020.1"/>
</dbReference>
<keyword evidence="1" id="KW-0812">Transmembrane</keyword>
<dbReference type="EMBL" id="SGSU01000020">
    <property type="protein sequence ID" value="RZG64766.1"/>
    <property type="molecule type" value="Genomic_DNA"/>
</dbReference>
<evidence type="ECO:0000256" key="1">
    <source>
        <dbReference type="SAM" id="Phobius"/>
    </source>
</evidence>
<name>A0A4Q7ANT2_9GAMM</name>
<keyword evidence="1" id="KW-1133">Transmembrane helix</keyword>
<feature type="transmembrane region" description="Helical" evidence="1">
    <location>
        <begin position="7"/>
        <end position="25"/>
    </location>
</feature>
<dbReference type="AlphaFoldDB" id="A0A4Q7ANT2"/>
<reference evidence="2 3" key="1">
    <citation type="submission" date="2019-02" db="EMBL/GenBank/DDBJ databases">
        <title>The Batch Genome Submission of Acinetobacter spp. strains.</title>
        <authorList>
            <person name="Qin J."/>
            <person name="Hu Y."/>
            <person name="Ye H."/>
            <person name="Wei L."/>
            <person name="Feng Y."/>
            <person name="Zong Z."/>
        </authorList>
    </citation>
    <scope>NUCLEOTIDE SEQUENCE [LARGE SCALE GENOMIC DNA]</scope>
    <source>
        <strain evidence="2 3">WCHABo060081</strain>
    </source>
</reference>
<keyword evidence="1" id="KW-0472">Membrane</keyword>
<feature type="transmembrane region" description="Helical" evidence="1">
    <location>
        <begin position="31"/>
        <end position="48"/>
    </location>
</feature>
<sequence length="61" mass="7011">MSEIVGIIIFYIFILLGLFVAIYGVLAVDYLLFPIGVFLIIIAFLLKLEFKVPVLFWKNDD</sequence>
<comment type="caution">
    <text evidence="2">The sequence shown here is derived from an EMBL/GenBank/DDBJ whole genome shotgun (WGS) entry which is preliminary data.</text>
</comment>